<protein>
    <recommendedName>
        <fullName evidence="5">Zn(2)-C6 fungal-type domain-containing protein</fullName>
    </recommendedName>
</protein>
<accession>A0A137NXK8</accession>
<dbReference type="Gene3D" id="4.10.240.10">
    <property type="entry name" value="Zn(2)-C6 fungal-type DNA-binding domain"/>
    <property type="match status" value="1"/>
</dbReference>
<dbReference type="AlphaFoldDB" id="A0A137NXK8"/>
<dbReference type="EMBL" id="KQ964637">
    <property type="protein sequence ID" value="KXN67422.1"/>
    <property type="molecule type" value="Genomic_DNA"/>
</dbReference>
<dbReference type="CDD" id="cd00067">
    <property type="entry name" value="GAL4"/>
    <property type="match status" value="1"/>
</dbReference>
<dbReference type="PROSITE" id="PS50048">
    <property type="entry name" value="ZN2_CY6_FUNGAL_2"/>
    <property type="match status" value="1"/>
</dbReference>
<dbReference type="Pfam" id="PF00172">
    <property type="entry name" value="Zn_clus"/>
    <property type="match status" value="1"/>
</dbReference>
<reference evidence="6 7" key="1">
    <citation type="journal article" date="2015" name="Genome Biol. Evol.">
        <title>Phylogenomic analyses indicate that early fungi evolved digesting cell walls of algal ancestors of land plants.</title>
        <authorList>
            <person name="Chang Y."/>
            <person name="Wang S."/>
            <person name="Sekimoto S."/>
            <person name="Aerts A.L."/>
            <person name="Choi C."/>
            <person name="Clum A."/>
            <person name="LaButti K.M."/>
            <person name="Lindquist E.A."/>
            <person name="Yee Ngan C."/>
            <person name="Ohm R.A."/>
            <person name="Salamov A.A."/>
            <person name="Grigoriev I.V."/>
            <person name="Spatafora J.W."/>
            <person name="Berbee M.L."/>
        </authorList>
    </citation>
    <scope>NUCLEOTIDE SEQUENCE [LARGE SCALE GENOMIC DNA]</scope>
    <source>
        <strain evidence="6 7">NRRL 28638</strain>
    </source>
</reference>
<sequence>MYTTTSYNTVHPLNHYINHVLPIKETHSNSTPQRTRITRACDHCQLRKTKCDSAKPRCSQCVKRNDPCTFTTKVCKRGPKPKQHSYPYTSSVDTQVTKSTNVYPYPDYYFQRSNSPQQDREINNTNSSRYSDAFDYRISRYPLPKHQHQFSSCNNHTSIEYNSNSTSELSSNLSSSDHELHRLPPILINPSQLIKSPQINLRLPSLSQKKFRLPSISSLLNSCDDSI</sequence>
<dbReference type="OrthoDB" id="2563500at2759"/>
<name>A0A137NXK8_CONC2</name>
<evidence type="ECO:0000256" key="2">
    <source>
        <dbReference type="ARBA" id="ARBA00023015"/>
    </source>
</evidence>
<evidence type="ECO:0000256" key="4">
    <source>
        <dbReference type="ARBA" id="ARBA00023163"/>
    </source>
</evidence>
<feature type="domain" description="Zn(2)-C6 fungal-type" evidence="5">
    <location>
        <begin position="40"/>
        <end position="70"/>
    </location>
</feature>
<dbReference type="PANTHER" id="PTHR47663:SF1">
    <property type="entry name" value="XYLANOLYTIC TRANSCRIPTIONAL ACTIVATOR XLNR-RELATED"/>
    <property type="match status" value="1"/>
</dbReference>
<evidence type="ECO:0000313" key="6">
    <source>
        <dbReference type="EMBL" id="KXN67422.1"/>
    </source>
</evidence>
<dbReference type="InterPro" id="IPR051439">
    <property type="entry name" value="XlnR/Xlr1"/>
</dbReference>
<keyword evidence="1" id="KW-0862">Zinc</keyword>
<keyword evidence="4" id="KW-0804">Transcription</keyword>
<dbReference type="InterPro" id="IPR001138">
    <property type="entry name" value="Zn2Cys6_DnaBD"/>
</dbReference>
<evidence type="ECO:0000313" key="7">
    <source>
        <dbReference type="Proteomes" id="UP000070444"/>
    </source>
</evidence>
<keyword evidence="2" id="KW-0805">Transcription regulation</keyword>
<dbReference type="InterPro" id="IPR036864">
    <property type="entry name" value="Zn2-C6_fun-type_DNA-bd_sf"/>
</dbReference>
<dbReference type="GO" id="GO:0003677">
    <property type="term" value="F:DNA binding"/>
    <property type="evidence" value="ECO:0007669"/>
    <property type="project" value="UniProtKB-KW"/>
</dbReference>
<proteinExistence type="predicted"/>
<keyword evidence="7" id="KW-1185">Reference proteome</keyword>
<evidence type="ECO:0000256" key="3">
    <source>
        <dbReference type="ARBA" id="ARBA00023125"/>
    </source>
</evidence>
<dbReference type="Proteomes" id="UP000070444">
    <property type="component" value="Unassembled WGS sequence"/>
</dbReference>
<dbReference type="SUPFAM" id="SSF57701">
    <property type="entry name" value="Zn2/Cys6 DNA-binding domain"/>
    <property type="match status" value="1"/>
</dbReference>
<gene>
    <name evidence="6" type="ORF">CONCODRAFT_42875</name>
</gene>
<dbReference type="GO" id="GO:0008270">
    <property type="term" value="F:zinc ion binding"/>
    <property type="evidence" value="ECO:0007669"/>
    <property type="project" value="InterPro"/>
</dbReference>
<dbReference type="PANTHER" id="PTHR47663">
    <property type="entry name" value="XYLANOLYTIC TRANSCRIPTIONAL ACTIVATOR XLNR-RELATED"/>
    <property type="match status" value="1"/>
</dbReference>
<evidence type="ECO:0000256" key="1">
    <source>
        <dbReference type="ARBA" id="ARBA00022833"/>
    </source>
</evidence>
<keyword evidence="3" id="KW-0238">DNA-binding</keyword>
<dbReference type="SMART" id="SM00066">
    <property type="entry name" value="GAL4"/>
    <property type="match status" value="1"/>
</dbReference>
<organism evidence="6 7">
    <name type="scientific">Conidiobolus coronatus (strain ATCC 28846 / CBS 209.66 / NRRL 28638)</name>
    <name type="common">Delacroixia coronata</name>
    <dbReference type="NCBI Taxonomy" id="796925"/>
    <lineage>
        <taxon>Eukaryota</taxon>
        <taxon>Fungi</taxon>
        <taxon>Fungi incertae sedis</taxon>
        <taxon>Zoopagomycota</taxon>
        <taxon>Entomophthoromycotina</taxon>
        <taxon>Entomophthoromycetes</taxon>
        <taxon>Entomophthorales</taxon>
        <taxon>Ancylistaceae</taxon>
        <taxon>Conidiobolus</taxon>
    </lineage>
</organism>
<evidence type="ECO:0000259" key="5">
    <source>
        <dbReference type="PROSITE" id="PS50048"/>
    </source>
</evidence>
<dbReference type="GO" id="GO:0000981">
    <property type="term" value="F:DNA-binding transcription factor activity, RNA polymerase II-specific"/>
    <property type="evidence" value="ECO:0007669"/>
    <property type="project" value="InterPro"/>
</dbReference>